<dbReference type="Proteomes" id="UP000501122">
    <property type="component" value="Chromosome"/>
</dbReference>
<name>A0AAE7BZH8_9STAP</name>
<evidence type="ECO:0000313" key="1">
    <source>
        <dbReference type="EMBL" id="QIH77560.1"/>
    </source>
</evidence>
<protein>
    <submittedName>
        <fullName evidence="1">Uncharacterized protein</fullName>
    </submittedName>
</protein>
<proteinExistence type="predicted"/>
<dbReference type="AlphaFoldDB" id="A0AAE7BZH8"/>
<reference evidence="1" key="1">
    <citation type="journal article" date="2020" name="Antimicrob. Agents Chemother.">
        <title>The novel macrolide resistance genes mef(D), msr(F) and msr(H) are present on resistance islands in Macrococcus canis, Macrococcus caseolyticus and Staphylococcus aureus.</title>
        <authorList>
            <person name="Schwendener S."/>
            <person name="Dona V."/>
            <person name="Perreten V."/>
        </authorList>
    </citation>
    <scope>NUCLEOTIDE SEQUENCE</scope>
    <source>
        <strain evidence="1">Epi0076A</strain>
    </source>
</reference>
<accession>A0AAE7BZH8</accession>
<dbReference type="EMBL" id="CP047363">
    <property type="protein sequence ID" value="QIH77560.1"/>
    <property type="molecule type" value="Genomic_DNA"/>
</dbReference>
<dbReference type="RefSeq" id="WP_164953051.1">
    <property type="nucleotide sequence ID" value="NZ_CP047363.1"/>
</dbReference>
<gene>
    <name evidence="1" type="ORF">GTN30_02675</name>
</gene>
<evidence type="ECO:0000313" key="2">
    <source>
        <dbReference type="Proteomes" id="UP000501122"/>
    </source>
</evidence>
<sequence>MKKSYLERAIESIDQDREFEGLIQNFKDDEYEILIENTIKQFVMKNQDEFDGLFTEEIFTFDMATYYDLVIQIYEILKCKPKTKAFKEMDKQINPVLEEMLNQYKNIPQKGEYQYVYVVQKYDGMVCLVGKSHFKTIDSKSNIIDNEKQGDLFEDISYFKYDIKDDDNEDKINLSLISSGKTKPKITGTQAIETIKYCIKKTENQSDINVLNEYFKKNKEEIRQKLRRLYKKAWIIPIKGGEKNAEDFETALGNYLEKQKDIFISNKDSHKH</sequence>
<organism evidence="1 2">
    <name type="scientific">Macrococcoides canis</name>
    <dbReference type="NCBI Taxonomy" id="1855823"/>
    <lineage>
        <taxon>Bacteria</taxon>
        <taxon>Bacillati</taxon>
        <taxon>Bacillota</taxon>
        <taxon>Bacilli</taxon>
        <taxon>Bacillales</taxon>
        <taxon>Staphylococcaceae</taxon>
        <taxon>Macrococcoides</taxon>
    </lineage>
</organism>